<comment type="function">
    <text evidence="5">Part of the ABC transporter complex HmuTUV involved in hemin import. Responsible for energy coupling to the transport system.</text>
</comment>
<dbReference type="NCBIfam" id="NF010068">
    <property type="entry name" value="PRK13548.1"/>
    <property type="match status" value="1"/>
</dbReference>
<evidence type="ECO:0000256" key="1">
    <source>
        <dbReference type="ARBA" id="ARBA00022448"/>
    </source>
</evidence>
<accession>H8GJ30</accession>
<dbReference type="GO" id="GO:0005524">
    <property type="term" value="F:ATP binding"/>
    <property type="evidence" value="ECO:0007669"/>
    <property type="project" value="UniProtKB-KW"/>
</dbReference>
<dbReference type="PROSITE" id="PS00211">
    <property type="entry name" value="ABC_TRANSPORTER_1"/>
    <property type="match status" value="1"/>
</dbReference>
<dbReference type="STRING" id="686340.Metal_3900"/>
<keyword evidence="1" id="KW-0813">Transport</keyword>
<reference evidence="7 8" key="1">
    <citation type="journal article" date="2013" name="Genome Announc.">
        <title>Genome Sequence of the Obligate Gammaproteobacterial Methanotroph Methylomicrobium album Strain BG8.</title>
        <authorList>
            <person name="Kits K.D."/>
            <person name="Kalyuzhnaya M.G."/>
            <person name="Klotz M.G."/>
            <person name="Jetten M.S."/>
            <person name="Op den Camp H.J."/>
            <person name="Vuilleumier S."/>
            <person name="Bringel F."/>
            <person name="Dispirito A.A."/>
            <person name="Murrell J.C."/>
            <person name="Bruce D."/>
            <person name="Cheng J.F."/>
            <person name="Copeland A."/>
            <person name="Goodwin L."/>
            <person name="Hauser L."/>
            <person name="Lajus A."/>
            <person name="Land M.L."/>
            <person name="Lapidus A."/>
            <person name="Lucas S."/>
            <person name="Medigue C."/>
            <person name="Pitluck S."/>
            <person name="Woyke T."/>
            <person name="Zeytun A."/>
            <person name="Stein L.Y."/>
        </authorList>
    </citation>
    <scope>NUCLEOTIDE SEQUENCE [LARGE SCALE GENOMIC DNA]</scope>
    <source>
        <strain evidence="7 8">BG8</strain>
    </source>
</reference>
<evidence type="ECO:0000256" key="5">
    <source>
        <dbReference type="ARBA" id="ARBA00037066"/>
    </source>
</evidence>
<proteinExistence type="predicted"/>
<dbReference type="Proteomes" id="UP000005090">
    <property type="component" value="Chromosome"/>
</dbReference>
<dbReference type="SMART" id="SM00382">
    <property type="entry name" value="AAA"/>
    <property type="match status" value="1"/>
</dbReference>
<dbReference type="Pfam" id="PF00005">
    <property type="entry name" value="ABC_tran"/>
    <property type="match status" value="1"/>
</dbReference>
<dbReference type="InterPro" id="IPR017871">
    <property type="entry name" value="ABC_transporter-like_CS"/>
</dbReference>
<dbReference type="Gene3D" id="3.40.50.300">
    <property type="entry name" value="P-loop containing nucleotide triphosphate hydrolases"/>
    <property type="match status" value="1"/>
</dbReference>
<evidence type="ECO:0000256" key="2">
    <source>
        <dbReference type="ARBA" id="ARBA00022741"/>
    </source>
</evidence>
<feature type="domain" description="ABC transporter" evidence="6">
    <location>
        <begin position="2"/>
        <end position="243"/>
    </location>
</feature>
<evidence type="ECO:0000256" key="3">
    <source>
        <dbReference type="ARBA" id="ARBA00022840"/>
    </source>
</evidence>
<evidence type="ECO:0000256" key="4">
    <source>
        <dbReference type="ARBA" id="ARBA00022967"/>
    </source>
</evidence>
<evidence type="ECO:0000313" key="8">
    <source>
        <dbReference type="Proteomes" id="UP000005090"/>
    </source>
</evidence>
<dbReference type="PROSITE" id="PS50893">
    <property type="entry name" value="ABC_TRANSPORTER_2"/>
    <property type="match status" value="1"/>
</dbReference>
<evidence type="ECO:0000259" key="6">
    <source>
        <dbReference type="PROSITE" id="PS50893"/>
    </source>
</evidence>
<organism evidence="7 8">
    <name type="scientific">Methylomicrobium album BG8</name>
    <dbReference type="NCBI Taxonomy" id="686340"/>
    <lineage>
        <taxon>Bacteria</taxon>
        <taxon>Pseudomonadati</taxon>
        <taxon>Pseudomonadota</taxon>
        <taxon>Gammaproteobacteria</taxon>
        <taxon>Methylococcales</taxon>
        <taxon>Methylococcaceae</taxon>
        <taxon>Methylomicrobium</taxon>
    </lineage>
</organism>
<dbReference type="eggNOG" id="COG4559">
    <property type="taxonomic scope" value="Bacteria"/>
</dbReference>
<gene>
    <name evidence="7" type="ORF">Metal_3900</name>
</gene>
<dbReference type="EMBL" id="CM001475">
    <property type="protein sequence ID" value="EIC31537.1"/>
    <property type="molecule type" value="Genomic_DNA"/>
</dbReference>
<dbReference type="PANTHER" id="PTHR42794">
    <property type="entry name" value="HEMIN IMPORT ATP-BINDING PROTEIN HMUV"/>
    <property type="match status" value="1"/>
</dbReference>
<keyword evidence="8" id="KW-1185">Reference proteome</keyword>
<keyword evidence="4" id="KW-1278">Translocase</keyword>
<sequence length="273" mass="29507">MLEAIDVSLSFQRRALLRGVSLTVRSGEVLALVGVNGAGKSTLLKILAGDRPPDGGQVKLVGRFLPDWSLPELARRRAVLPQDSRLAFPFSALEVVLMGRFPYSGGYPSRQDIRLARAVMADLDVIHLQDRLYPTLSGGERARVQLSRALCQLLDNGVPDSCALLLDEPTASLDLAHQHTALAASRRFAREKNGAVCAVLHDLNLAAQYADRIAVLAEGRIVACGSPWEVLTEAILGSAFEVEVLVGRHPKLDCPWIATAPNTKTIHPSPSSR</sequence>
<dbReference type="InterPro" id="IPR027417">
    <property type="entry name" value="P-loop_NTPase"/>
</dbReference>
<keyword evidence="2" id="KW-0547">Nucleotide-binding</keyword>
<dbReference type="InterPro" id="IPR003439">
    <property type="entry name" value="ABC_transporter-like_ATP-bd"/>
</dbReference>
<evidence type="ECO:0000313" key="7">
    <source>
        <dbReference type="EMBL" id="EIC31537.1"/>
    </source>
</evidence>
<dbReference type="GO" id="GO:0016887">
    <property type="term" value="F:ATP hydrolysis activity"/>
    <property type="evidence" value="ECO:0007669"/>
    <property type="project" value="InterPro"/>
</dbReference>
<keyword evidence="3" id="KW-0067">ATP-binding</keyword>
<name>H8GJ30_METAL</name>
<protein>
    <submittedName>
        <fullName evidence="7">ABC-type hemin transport system, ATPase component</fullName>
    </submittedName>
</protein>
<dbReference type="CDD" id="cd03214">
    <property type="entry name" value="ABC_Iron-Siderophores_B12_Hemin"/>
    <property type="match status" value="1"/>
</dbReference>
<dbReference type="InterPro" id="IPR003593">
    <property type="entry name" value="AAA+_ATPase"/>
</dbReference>
<dbReference type="PANTHER" id="PTHR42794:SF1">
    <property type="entry name" value="HEMIN IMPORT ATP-BINDING PROTEIN HMUV"/>
    <property type="match status" value="1"/>
</dbReference>
<dbReference type="AlphaFoldDB" id="H8GJ30"/>
<dbReference type="HOGENOM" id="CLU_000604_1_11_6"/>
<dbReference type="SUPFAM" id="SSF52540">
    <property type="entry name" value="P-loop containing nucleoside triphosphate hydrolases"/>
    <property type="match status" value="1"/>
</dbReference>